<evidence type="ECO:0000259" key="14">
    <source>
        <dbReference type="Pfam" id="PF08263"/>
    </source>
</evidence>
<evidence type="ECO:0000256" key="6">
    <source>
        <dbReference type="ARBA" id="ARBA00022729"/>
    </source>
</evidence>
<evidence type="ECO:0000256" key="5">
    <source>
        <dbReference type="ARBA" id="ARBA00022692"/>
    </source>
</evidence>
<keyword evidence="9 12" id="KW-0472">Membrane</keyword>
<keyword evidence="5 12" id="KW-0812">Transmembrane</keyword>
<keyword evidence="4" id="KW-0433">Leucine-rich repeat</keyword>
<dbReference type="PROSITE" id="PS51257">
    <property type="entry name" value="PROKAR_LIPOPROTEIN"/>
    <property type="match status" value="1"/>
</dbReference>
<evidence type="ECO:0000256" key="9">
    <source>
        <dbReference type="ARBA" id="ARBA00023136"/>
    </source>
</evidence>
<protein>
    <recommendedName>
        <fullName evidence="14">Leucine-rich repeat-containing N-terminal plant-type domain-containing protein</fullName>
    </recommendedName>
</protein>
<proteinExistence type="inferred from homology"/>
<feature type="signal peptide" evidence="13">
    <location>
        <begin position="1"/>
        <end position="19"/>
    </location>
</feature>
<feature type="chain" id="PRO_5035736273" description="Leucine-rich repeat-containing N-terminal plant-type domain-containing protein" evidence="13">
    <location>
        <begin position="20"/>
        <end position="1090"/>
    </location>
</feature>
<organism evidence="15 16">
    <name type="scientific">Carya illinoinensis</name>
    <name type="common">Pecan</name>
    <dbReference type="NCBI Taxonomy" id="32201"/>
    <lineage>
        <taxon>Eukaryota</taxon>
        <taxon>Viridiplantae</taxon>
        <taxon>Streptophyta</taxon>
        <taxon>Embryophyta</taxon>
        <taxon>Tracheophyta</taxon>
        <taxon>Spermatophyta</taxon>
        <taxon>Magnoliopsida</taxon>
        <taxon>eudicotyledons</taxon>
        <taxon>Gunneridae</taxon>
        <taxon>Pentapetalae</taxon>
        <taxon>rosids</taxon>
        <taxon>fabids</taxon>
        <taxon>Fagales</taxon>
        <taxon>Juglandaceae</taxon>
        <taxon>Carya</taxon>
    </lineage>
</organism>
<evidence type="ECO:0000256" key="13">
    <source>
        <dbReference type="SAM" id="SignalP"/>
    </source>
</evidence>
<dbReference type="InterPro" id="IPR003591">
    <property type="entry name" value="Leu-rich_rpt_typical-subtyp"/>
</dbReference>
<dbReference type="Proteomes" id="UP000811609">
    <property type="component" value="Chromosome 9"/>
</dbReference>
<evidence type="ECO:0000256" key="8">
    <source>
        <dbReference type="ARBA" id="ARBA00022989"/>
    </source>
</evidence>
<dbReference type="EMBL" id="CM031817">
    <property type="protein sequence ID" value="KAG6642828.1"/>
    <property type="molecule type" value="Genomic_DNA"/>
</dbReference>
<dbReference type="Pfam" id="PF00560">
    <property type="entry name" value="LRR_1"/>
    <property type="match status" value="9"/>
</dbReference>
<evidence type="ECO:0000256" key="11">
    <source>
        <dbReference type="ARBA" id="ARBA00023180"/>
    </source>
</evidence>
<evidence type="ECO:0000256" key="3">
    <source>
        <dbReference type="ARBA" id="ARBA00022475"/>
    </source>
</evidence>
<comment type="caution">
    <text evidence="15">The sequence shown here is derived from an EMBL/GenBank/DDBJ whole genome shotgun (WGS) entry which is preliminary data.</text>
</comment>
<keyword evidence="8 12" id="KW-1133">Transmembrane helix</keyword>
<keyword evidence="10" id="KW-0675">Receptor</keyword>
<evidence type="ECO:0000256" key="10">
    <source>
        <dbReference type="ARBA" id="ARBA00023170"/>
    </source>
</evidence>
<keyword evidence="11" id="KW-0325">Glycoprotein</keyword>
<evidence type="ECO:0000256" key="12">
    <source>
        <dbReference type="SAM" id="Phobius"/>
    </source>
</evidence>
<keyword evidence="3" id="KW-1003">Cell membrane</keyword>
<accession>A0A8T1PL63</accession>
<feature type="domain" description="Leucine-rich repeat-containing N-terminal plant-type" evidence="14">
    <location>
        <begin position="37"/>
        <end position="75"/>
    </location>
</feature>
<keyword evidence="6 13" id="KW-0732">Signal</keyword>
<evidence type="ECO:0000256" key="7">
    <source>
        <dbReference type="ARBA" id="ARBA00022737"/>
    </source>
</evidence>
<dbReference type="InterPro" id="IPR046956">
    <property type="entry name" value="RLP23-like"/>
</dbReference>
<dbReference type="AlphaFoldDB" id="A0A8T1PL63"/>
<dbReference type="GO" id="GO:0005886">
    <property type="term" value="C:plasma membrane"/>
    <property type="evidence" value="ECO:0007669"/>
    <property type="project" value="UniProtKB-SubCell"/>
</dbReference>
<sequence>MRACYLQFLLLLALLSCNATKFGFSFDLRDSKVRCIEEERQALLQFKQLLVDHYHWLSSWSNDEDCCKWEGIKCSNKTGHVVMLDLRSDYYLRYPEPATKYLEGEISSSLLRLQYLIHLDLSYNNFSGKPFPDFIGSLTRLQYLNLSSTNIAGAIPQQFGNLSRLISLDLRWNYDLTEAHNLDWLIHLSSLTYLDMSWVNLSRVVNWPNKVMMLPSLTHLSLRDCSLSTLTTPPQLLSINANSLSQLLFLDLSYNYDLVKADNLDWLIHLSALTHLDMSWVNLSRIVNWPNKVMVLPSLTHLSLSGCSLSTLTTRQLLSINANFSSQLLFLDLSYNYDLVKADNLDWLIHLSALTHLDMSRVNLSQVVNWPNKVMMLPFLTHLSLRGCSLSTLTTPQLLSINASTPSQLLFLDLSHNYFTCSIFHWLFNSTTSLIDLYLSSIKWLHECSIPDAFGSLNSLQTLNLAGNQLVGGIPRSFWNLCSLDSLYLHNNRLSGNLYKFMSNASGCLVGSLREFSVWNNRFTGPLPESIGNLSNLETLEVDNNSLTGVIHEAHFSNLIKLKVLYLGLNSLILRFSDDWVPPFQLDVISLSSCRLGLAFPKWLQSQKNYQVLDISNAGISDTIPTWFWDFPPRLSSLSMYNNQLHGNLPDLSSSRFDEVVVVDLSANLFDGSIPHFLLNVLSLDLSSNRFSGPISFLCELNTPMLLESLNLSNNTLSGELPDCWMYIRDLVVLNLANNNFYGKIPDSMGSLVSIQFLHLSNNGLVGKIPMSLKKCSELITIDLGANNLSGTIPPWIGDSFSNLVILNLRSNQLYGSFPLSLCHLSYIQILDISLNKIEGTIPECISNLSAMSRTMDTISSAIYAYNASRSYIDYAFLVWKGREFVFKNTLGLVKIIDLSINKLHGEIPEGITNLTELVALNLSRNNLSGLITPKIGLLRNLQCLDLSRNQLYGEIPMSISNLSFLSQLDLSTNNLSGKIPTGTQIQSLDASAFLGNPKLCGSPLPNKCTDDLHPTYLNPRGDKNQNGQENNDDRFITKGFYVAATLGFIGGFWGVCFMSVLNIRYIMKRLTSNARMMLHVAATLCMLTF</sequence>
<dbReference type="SMART" id="SM00369">
    <property type="entry name" value="LRR_TYP"/>
    <property type="match status" value="10"/>
</dbReference>
<dbReference type="FunFam" id="3.80.10.10:FF:000095">
    <property type="entry name" value="LRR receptor-like serine/threonine-protein kinase GSO1"/>
    <property type="match status" value="1"/>
</dbReference>
<comment type="subcellular location">
    <subcellularLocation>
        <location evidence="1">Cell membrane</location>
        <topology evidence="1">Single-pass type I membrane protein</topology>
    </subcellularLocation>
</comment>
<evidence type="ECO:0000313" key="15">
    <source>
        <dbReference type="EMBL" id="KAG6642828.1"/>
    </source>
</evidence>
<evidence type="ECO:0000256" key="1">
    <source>
        <dbReference type="ARBA" id="ARBA00004251"/>
    </source>
</evidence>
<dbReference type="InterPro" id="IPR013210">
    <property type="entry name" value="LRR_N_plant-typ"/>
</dbReference>
<evidence type="ECO:0000256" key="4">
    <source>
        <dbReference type="ARBA" id="ARBA00022614"/>
    </source>
</evidence>
<name>A0A8T1PL63_CARIL</name>
<dbReference type="InterPro" id="IPR001611">
    <property type="entry name" value="Leu-rich_rpt"/>
</dbReference>
<evidence type="ECO:0000313" key="16">
    <source>
        <dbReference type="Proteomes" id="UP000811609"/>
    </source>
</evidence>
<gene>
    <name evidence="15" type="ORF">CIPAW_09G167700</name>
</gene>
<dbReference type="FunFam" id="3.80.10.10:FF:001347">
    <property type="entry name" value="LRR receptor-like serine/threonine-protein kinase GSO2"/>
    <property type="match status" value="1"/>
</dbReference>
<feature type="transmembrane region" description="Helical" evidence="12">
    <location>
        <begin position="1041"/>
        <end position="1068"/>
    </location>
</feature>
<dbReference type="PANTHER" id="PTHR48063:SF101">
    <property type="entry name" value="LRR RECEPTOR-LIKE SERINE_THREONINE-PROTEIN KINASE FLS2"/>
    <property type="match status" value="1"/>
</dbReference>
<dbReference type="PANTHER" id="PTHR48063">
    <property type="entry name" value="LRR RECEPTOR-LIKE KINASE"/>
    <property type="match status" value="1"/>
</dbReference>
<dbReference type="Pfam" id="PF08263">
    <property type="entry name" value="LRRNT_2"/>
    <property type="match status" value="1"/>
</dbReference>
<keyword evidence="7" id="KW-0677">Repeat</keyword>
<evidence type="ECO:0000256" key="2">
    <source>
        <dbReference type="ARBA" id="ARBA00009592"/>
    </source>
</evidence>
<dbReference type="FunFam" id="3.80.10.10:FF:000111">
    <property type="entry name" value="LRR receptor-like serine/threonine-protein kinase ERECTA"/>
    <property type="match status" value="1"/>
</dbReference>
<comment type="similarity">
    <text evidence="2">Belongs to the RLP family.</text>
</comment>
<keyword evidence="16" id="KW-1185">Reference proteome</keyword>
<dbReference type="Pfam" id="PF13855">
    <property type="entry name" value="LRR_8"/>
    <property type="match status" value="2"/>
</dbReference>
<reference evidence="15" key="1">
    <citation type="submission" date="2020-12" db="EMBL/GenBank/DDBJ databases">
        <title>WGS assembly of Carya illinoinensis cv. Pawnee.</title>
        <authorList>
            <person name="Platts A."/>
            <person name="Shu S."/>
            <person name="Wright S."/>
            <person name="Barry K."/>
            <person name="Edger P."/>
            <person name="Pires J.C."/>
            <person name="Schmutz J."/>
        </authorList>
    </citation>
    <scope>NUCLEOTIDE SEQUENCE</scope>
    <source>
        <tissue evidence="15">Leaf</tissue>
    </source>
</reference>